<dbReference type="OrthoDB" id="5006776at2759"/>
<evidence type="ECO:0000313" key="1">
    <source>
        <dbReference type="EMBL" id="EEU43481.1"/>
    </source>
</evidence>
<dbReference type="InParanoid" id="C7YWW3"/>
<sequence>MASIKSIKRPAHNVDEWIQLADSNKLRNERIVETSNILLKNLDDLEMKGECRYLTERMEQVKVLKAEQDMSQNNPATTPEEGTALQDKINKLRFEGNAVSLWLEMSDGERMTVCRVFDRQNCFNGHQMSKQLLQRLWKLEKVEMRPNEEILRKLREFFMD</sequence>
<dbReference type="KEGG" id="nhe:NECHADRAFT_82805"/>
<evidence type="ECO:0000313" key="2">
    <source>
        <dbReference type="Proteomes" id="UP000005206"/>
    </source>
</evidence>
<reference evidence="1 2" key="1">
    <citation type="journal article" date="2009" name="PLoS Genet.">
        <title>The genome of Nectria haematococca: contribution of supernumerary chromosomes to gene expansion.</title>
        <authorList>
            <person name="Coleman J.J."/>
            <person name="Rounsley S.D."/>
            <person name="Rodriguez-Carres M."/>
            <person name="Kuo A."/>
            <person name="Wasmann C.C."/>
            <person name="Grimwood J."/>
            <person name="Schmutz J."/>
            <person name="Taga M."/>
            <person name="White G.J."/>
            <person name="Zhou S."/>
            <person name="Schwartz D.C."/>
            <person name="Freitag M."/>
            <person name="Ma L.J."/>
            <person name="Danchin E.G."/>
            <person name="Henrissat B."/>
            <person name="Coutinho P.M."/>
            <person name="Nelson D.R."/>
            <person name="Straney D."/>
            <person name="Napoli C.A."/>
            <person name="Barker B.M."/>
            <person name="Gribskov M."/>
            <person name="Rep M."/>
            <person name="Kroken S."/>
            <person name="Molnar I."/>
            <person name="Rensing C."/>
            <person name="Kennell J.C."/>
            <person name="Zamora J."/>
            <person name="Farman M.L."/>
            <person name="Selker E.U."/>
            <person name="Salamov A."/>
            <person name="Shapiro H."/>
            <person name="Pangilinan J."/>
            <person name="Lindquist E."/>
            <person name="Lamers C."/>
            <person name="Grigoriev I.V."/>
            <person name="Geiser D.M."/>
            <person name="Covert S.F."/>
            <person name="Temporini E."/>
            <person name="Vanetten H.D."/>
        </authorList>
    </citation>
    <scope>NUCLEOTIDE SEQUENCE [LARGE SCALE GENOMIC DNA]</scope>
    <source>
        <strain evidence="2">ATCC MYA-4622 / CBS 123669 / FGSC 9596 / NRRL 45880 / 77-13-4</strain>
    </source>
</reference>
<dbReference type="Proteomes" id="UP000005206">
    <property type="component" value="Chromosome 7"/>
</dbReference>
<dbReference type="GeneID" id="9666569"/>
<protein>
    <submittedName>
        <fullName evidence="1">Uncharacterized protein</fullName>
    </submittedName>
</protein>
<name>C7YWW3_FUSV7</name>
<dbReference type="HOGENOM" id="CLU_1652621_0_0_1"/>
<proteinExistence type="predicted"/>
<accession>C7YWW3</accession>
<dbReference type="AlphaFoldDB" id="C7YWW3"/>
<dbReference type="EMBL" id="GG698902">
    <property type="protein sequence ID" value="EEU43481.1"/>
    <property type="molecule type" value="Genomic_DNA"/>
</dbReference>
<gene>
    <name evidence="1" type="ORF">NECHADRAFT_82805</name>
</gene>
<organism evidence="1 2">
    <name type="scientific">Fusarium vanettenii (strain ATCC MYA-4622 / CBS 123669 / FGSC 9596 / NRRL 45880 / 77-13-4)</name>
    <name type="common">Fusarium solani subsp. pisi</name>
    <dbReference type="NCBI Taxonomy" id="660122"/>
    <lineage>
        <taxon>Eukaryota</taxon>
        <taxon>Fungi</taxon>
        <taxon>Dikarya</taxon>
        <taxon>Ascomycota</taxon>
        <taxon>Pezizomycotina</taxon>
        <taxon>Sordariomycetes</taxon>
        <taxon>Hypocreomycetidae</taxon>
        <taxon>Hypocreales</taxon>
        <taxon>Nectriaceae</taxon>
        <taxon>Fusarium</taxon>
        <taxon>Fusarium solani species complex</taxon>
        <taxon>Fusarium vanettenii</taxon>
    </lineage>
</organism>
<keyword evidence="2" id="KW-1185">Reference proteome</keyword>
<dbReference type="RefSeq" id="XP_003049194.1">
    <property type="nucleotide sequence ID" value="XM_003049148.1"/>
</dbReference>
<dbReference type="VEuPathDB" id="FungiDB:NECHADRAFT_82805"/>